<keyword evidence="1" id="KW-0812">Transmembrane</keyword>
<dbReference type="EMBL" id="CP137757">
    <property type="protein sequence ID" value="WPF24345.1"/>
    <property type="molecule type" value="Genomic_DNA"/>
</dbReference>
<dbReference type="Pfam" id="PF12277">
    <property type="entry name" value="DUF3618"/>
    <property type="match status" value="1"/>
</dbReference>
<dbReference type="AlphaFoldDB" id="A0AAU0PZ51"/>
<keyword evidence="1" id="KW-0472">Membrane</keyword>
<organism evidence="2 3">
    <name type="scientific">Corynebacterium pseudokroppenstedtii</name>
    <dbReference type="NCBI Taxonomy" id="2804917"/>
    <lineage>
        <taxon>Bacteria</taxon>
        <taxon>Bacillati</taxon>
        <taxon>Actinomycetota</taxon>
        <taxon>Actinomycetes</taxon>
        <taxon>Mycobacteriales</taxon>
        <taxon>Corynebacteriaceae</taxon>
        <taxon>Corynebacterium</taxon>
    </lineage>
</organism>
<protein>
    <submittedName>
        <fullName evidence="2">DUF3618 domain-containing protein</fullName>
    </submittedName>
</protein>
<evidence type="ECO:0000313" key="3">
    <source>
        <dbReference type="Proteomes" id="UP001174314"/>
    </source>
</evidence>
<reference evidence="2 3" key="1">
    <citation type="submission" date="2023-10" db="EMBL/GenBank/DDBJ databases">
        <title>complete genome sequence of Corynebacterium pseudokroppenstedtii P15-C1.</title>
        <authorList>
            <person name="Bruggemann H."/>
            <person name="Poehlein A."/>
        </authorList>
    </citation>
    <scope>NUCLEOTIDE SEQUENCE [LARGE SCALE GENOMIC DNA]</scope>
    <source>
        <strain evidence="2 3">P15_C1</strain>
    </source>
</reference>
<feature type="transmembrane region" description="Helical" evidence="1">
    <location>
        <begin position="55"/>
        <end position="71"/>
    </location>
</feature>
<proteinExistence type="predicted"/>
<dbReference type="RefSeq" id="WP_012732020.1">
    <property type="nucleotide sequence ID" value="NZ_CP137757.1"/>
</dbReference>
<dbReference type="KEGG" id="cpsk:Q0N40_07290"/>
<sequence length="94" mass="10292">MARSIDAIQSDLERTRNQLASTLDELADRANPNAIADDAKEKATSLIQDPKVQKVLIGIGVAVAGVVLLTMRSKRKQSKEIKEIQKLLSAHRSN</sequence>
<evidence type="ECO:0000313" key="2">
    <source>
        <dbReference type="EMBL" id="WPF24345.1"/>
    </source>
</evidence>
<keyword evidence="1" id="KW-1133">Transmembrane helix</keyword>
<name>A0AAU0PZ51_9CORY</name>
<keyword evidence="3" id="KW-1185">Reference proteome</keyword>
<evidence type="ECO:0000256" key="1">
    <source>
        <dbReference type="SAM" id="Phobius"/>
    </source>
</evidence>
<dbReference type="Proteomes" id="UP001174314">
    <property type="component" value="Chromosome"/>
</dbReference>
<gene>
    <name evidence="2" type="ORF">Q0N40_07290</name>
</gene>
<dbReference type="InterPro" id="IPR022062">
    <property type="entry name" value="DUF3618"/>
</dbReference>
<accession>A0AAU0PZ51</accession>